<organism evidence="2 3">
    <name type="scientific">Candidatus Fimihabitans intestinipullorum</name>
    <dbReference type="NCBI Taxonomy" id="2840820"/>
    <lineage>
        <taxon>Bacteria</taxon>
        <taxon>Bacillati</taxon>
        <taxon>Mycoplasmatota</taxon>
        <taxon>Mycoplasmatota incertae sedis</taxon>
        <taxon>Candidatus Fimihabitans</taxon>
    </lineage>
</organism>
<dbReference type="Pfam" id="PF00293">
    <property type="entry name" value="NUDIX"/>
    <property type="match status" value="1"/>
</dbReference>
<dbReference type="Proteomes" id="UP000824087">
    <property type="component" value="Unassembled WGS sequence"/>
</dbReference>
<evidence type="ECO:0000313" key="3">
    <source>
        <dbReference type="Proteomes" id="UP000824087"/>
    </source>
</evidence>
<dbReference type="AlphaFoldDB" id="A0A9D1L373"/>
<reference evidence="2" key="2">
    <citation type="journal article" date="2021" name="PeerJ">
        <title>Extensive microbial diversity within the chicken gut microbiome revealed by metagenomics and culture.</title>
        <authorList>
            <person name="Gilroy R."/>
            <person name="Ravi A."/>
            <person name="Getino M."/>
            <person name="Pursley I."/>
            <person name="Horton D.L."/>
            <person name="Alikhan N.F."/>
            <person name="Baker D."/>
            <person name="Gharbi K."/>
            <person name="Hall N."/>
            <person name="Watson M."/>
            <person name="Adriaenssens E.M."/>
            <person name="Foster-Nyarko E."/>
            <person name="Jarju S."/>
            <person name="Secka A."/>
            <person name="Antonio M."/>
            <person name="Oren A."/>
            <person name="Chaudhuri R.R."/>
            <person name="La Ragione R."/>
            <person name="Hildebrand F."/>
            <person name="Pallen M.J."/>
        </authorList>
    </citation>
    <scope>NUCLEOTIDE SEQUENCE</scope>
    <source>
        <strain evidence="2">CHK197-8231</strain>
    </source>
</reference>
<dbReference type="PANTHER" id="PTHR43736">
    <property type="entry name" value="ADP-RIBOSE PYROPHOSPHATASE"/>
    <property type="match status" value="1"/>
</dbReference>
<dbReference type="Pfam" id="PF21906">
    <property type="entry name" value="WHD_NrtR"/>
    <property type="match status" value="1"/>
</dbReference>
<dbReference type="InterPro" id="IPR011213">
    <property type="entry name" value="NMN_biosyn"/>
</dbReference>
<dbReference type="Gene3D" id="3.90.79.10">
    <property type="entry name" value="Nucleoside Triphosphate Pyrophosphohydrolase"/>
    <property type="match status" value="1"/>
</dbReference>
<proteinExistence type="predicted"/>
<keyword evidence="2" id="KW-0378">Hydrolase</keyword>
<dbReference type="InterPro" id="IPR054105">
    <property type="entry name" value="WHD_NrtR"/>
</dbReference>
<evidence type="ECO:0000313" key="2">
    <source>
        <dbReference type="EMBL" id="HIU22415.1"/>
    </source>
</evidence>
<protein>
    <submittedName>
        <fullName evidence="2">NUDIX hydrolase</fullName>
    </submittedName>
</protein>
<dbReference type="CDD" id="cd18873">
    <property type="entry name" value="NUDIX_NadM_like"/>
    <property type="match status" value="1"/>
</dbReference>
<dbReference type="GO" id="GO:0016787">
    <property type="term" value="F:hydrolase activity"/>
    <property type="evidence" value="ECO:0007669"/>
    <property type="project" value="UniProtKB-KW"/>
</dbReference>
<dbReference type="PIRSF" id="PIRSF019423">
    <property type="entry name" value="NMN_biosyn"/>
    <property type="match status" value="1"/>
</dbReference>
<dbReference type="Gene3D" id="1.10.10.10">
    <property type="entry name" value="Winged helix-like DNA-binding domain superfamily/Winged helix DNA-binding domain"/>
    <property type="match status" value="1"/>
</dbReference>
<dbReference type="InterPro" id="IPR000086">
    <property type="entry name" value="NUDIX_hydrolase_dom"/>
</dbReference>
<dbReference type="SUPFAM" id="SSF55811">
    <property type="entry name" value="Nudix"/>
    <property type="match status" value="1"/>
</dbReference>
<dbReference type="InterPro" id="IPR036390">
    <property type="entry name" value="WH_DNA-bd_sf"/>
</dbReference>
<dbReference type="SUPFAM" id="SSF46785">
    <property type="entry name" value="Winged helix' DNA-binding domain"/>
    <property type="match status" value="1"/>
</dbReference>
<reference evidence="2" key="1">
    <citation type="submission" date="2020-10" db="EMBL/GenBank/DDBJ databases">
        <authorList>
            <person name="Gilroy R."/>
        </authorList>
    </citation>
    <scope>NUCLEOTIDE SEQUENCE</scope>
    <source>
        <strain evidence="2">CHK197-8231</strain>
    </source>
</reference>
<comment type="caution">
    <text evidence="2">The sequence shown here is derived from an EMBL/GenBank/DDBJ whole genome shotgun (WGS) entry which is preliminary data.</text>
</comment>
<evidence type="ECO:0000259" key="1">
    <source>
        <dbReference type="PROSITE" id="PS51462"/>
    </source>
</evidence>
<feature type="domain" description="Nudix hydrolase" evidence="1">
    <location>
        <begin position="20"/>
        <end position="164"/>
    </location>
</feature>
<gene>
    <name evidence="2" type="ORF">IAD49_02405</name>
</gene>
<dbReference type="InterPro" id="IPR015797">
    <property type="entry name" value="NUDIX_hydrolase-like_dom_sf"/>
</dbReference>
<accession>A0A9D1L373</accession>
<dbReference type="EMBL" id="DVML01000012">
    <property type="protein sequence ID" value="HIU22415.1"/>
    <property type="molecule type" value="Genomic_DNA"/>
</dbReference>
<dbReference type="PROSITE" id="PS51462">
    <property type="entry name" value="NUDIX"/>
    <property type="match status" value="1"/>
</dbReference>
<sequence length="271" mass="31726">MEYRSEEEFLKHYDSSQFEKLSMTADILILSVSDGLQENYRKLNEKLFSVLLVKRHDYPFKDQWCLPGGFVAIDESIDDAAKRVLADETNLHNIYMEQLYTFGAVDRDPRMRIVSTSYMSLIDKNQLNEKICENASWFHIHVLEDENTIDITLENGAEELKIKARKVLQDRAAERYQYVIEKNETLAFDHALVLVTGMQRLKNKIEYTDIVFHMMPEYFTLGELQQVYEVILGKKLLDPAFRRIIADKVEKTTKVRTGGGHRPSALFRYRK</sequence>
<dbReference type="PANTHER" id="PTHR43736:SF4">
    <property type="entry name" value="SLR1690 PROTEIN"/>
    <property type="match status" value="1"/>
</dbReference>
<name>A0A9D1L373_9BACT</name>
<dbReference type="InterPro" id="IPR036388">
    <property type="entry name" value="WH-like_DNA-bd_sf"/>
</dbReference>